<reference evidence="1" key="3">
    <citation type="submission" date="2025-09" db="UniProtKB">
        <authorList>
            <consortium name="Ensembl"/>
        </authorList>
    </citation>
    <scope>IDENTIFICATION</scope>
</reference>
<organism evidence="1 2">
    <name type="scientific">Gopherus agassizii</name>
    <name type="common">Agassiz's desert tortoise</name>
    <dbReference type="NCBI Taxonomy" id="38772"/>
    <lineage>
        <taxon>Eukaryota</taxon>
        <taxon>Metazoa</taxon>
        <taxon>Chordata</taxon>
        <taxon>Craniata</taxon>
        <taxon>Vertebrata</taxon>
        <taxon>Euteleostomi</taxon>
        <taxon>Archelosauria</taxon>
        <taxon>Testudinata</taxon>
        <taxon>Testudines</taxon>
        <taxon>Cryptodira</taxon>
        <taxon>Durocryptodira</taxon>
        <taxon>Testudinoidea</taxon>
        <taxon>Testudinidae</taxon>
        <taxon>Gopherus</taxon>
    </lineage>
</organism>
<sequence>MPSKRPASSGSDDNAAKCKHVSISIQKKVELLQNLEKSTSGRALCGFYNSKKQKNQILNFFAKSNCKKSMSVCKTLKEGGKTVIVRLYTGSSCIGMKVFSISGEMVMAQAKIFHKELNLQHECDCLQGWLQKFKNRHGICLHCVCSGKRSPDTEVAAKYIDIFAQLVANEKLFPEQVYNADETDLYWRCMPKIMMATDGLGEENLLDWIEVDKDALIASQMTYEESVQMIQQGKNKDNEEEKIYIDKCIQLATNFIKGLEQRHFISEQEIMSLYVVKSPTPKRAPRWCLFNFYSPGRALGVFGDILAVGPSLAPGLQRHFSSRSLSAMEDLE</sequence>
<reference evidence="2" key="1">
    <citation type="journal article" date="2017" name="PLoS ONE">
        <title>The Agassiz's desert tortoise genome provides a resource for the conservation of a threatened species.</title>
        <authorList>
            <person name="Tollis M."/>
            <person name="DeNardo D.F."/>
            <person name="Cornelius J.A."/>
            <person name="Dolby G.A."/>
            <person name="Edwards T."/>
            <person name="Henen B.T."/>
            <person name="Karl A.E."/>
            <person name="Murphy R.W."/>
            <person name="Kusumi K."/>
        </authorList>
    </citation>
    <scope>NUCLEOTIDE SEQUENCE [LARGE SCALE GENOMIC DNA]</scope>
</reference>
<protein>
    <recommendedName>
        <fullName evidence="3">HTH CENPB-type domain-containing protein</fullName>
    </recommendedName>
</protein>
<dbReference type="Proteomes" id="UP000291020">
    <property type="component" value="Unassembled WGS sequence"/>
</dbReference>
<reference evidence="1" key="2">
    <citation type="submission" date="2025-08" db="UniProtKB">
        <authorList>
            <consortium name="Ensembl"/>
        </authorList>
    </citation>
    <scope>IDENTIFICATION</scope>
</reference>
<evidence type="ECO:0000313" key="2">
    <source>
        <dbReference type="Proteomes" id="UP000291020"/>
    </source>
</evidence>
<dbReference type="Ensembl" id="ENSGAGT00000030690.1">
    <property type="protein sequence ID" value="ENSGAGP00000027008.1"/>
    <property type="gene ID" value="ENSGAGG00000019650.1"/>
</dbReference>
<dbReference type="AlphaFoldDB" id="A0A452IGB6"/>
<dbReference type="STRING" id="38772.ENSGAGP00000027008"/>
<keyword evidence="2" id="KW-1185">Reference proteome</keyword>
<dbReference type="GO" id="GO:0005634">
    <property type="term" value="C:nucleus"/>
    <property type="evidence" value="ECO:0007669"/>
    <property type="project" value="TreeGrafter"/>
</dbReference>
<proteinExistence type="predicted"/>
<dbReference type="GO" id="GO:0003677">
    <property type="term" value="F:DNA binding"/>
    <property type="evidence" value="ECO:0007669"/>
    <property type="project" value="TreeGrafter"/>
</dbReference>
<accession>A0A452IGB6</accession>
<evidence type="ECO:0000313" key="1">
    <source>
        <dbReference type="Ensembl" id="ENSGAGP00000027008.1"/>
    </source>
</evidence>
<name>A0A452IGB6_9SAUR</name>
<dbReference type="InterPro" id="IPR050863">
    <property type="entry name" value="CenT-Element_Derived"/>
</dbReference>
<dbReference type="PANTHER" id="PTHR19303">
    <property type="entry name" value="TRANSPOSON"/>
    <property type="match status" value="1"/>
</dbReference>
<dbReference type="PANTHER" id="PTHR19303:SF16">
    <property type="entry name" value="JERKY PROTEIN HOMOLOG-LIKE"/>
    <property type="match status" value="1"/>
</dbReference>
<evidence type="ECO:0008006" key="3">
    <source>
        <dbReference type="Google" id="ProtNLM"/>
    </source>
</evidence>
<dbReference type="Gene3D" id="1.10.10.60">
    <property type="entry name" value="Homeodomain-like"/>
    <property type="match status" value="1"/>
</dbReference>